<dbReference type="Proteomes" id="UP000765509">
    <property type="component" value="Unassembled WGS sequence"/>
</dbReference>
<accession>A0A9Q3BPS2</accession>
<evidence type="ECO:0000313" key="3">
    <source>
        <dbReference type="Proteomes" id="UP000765509"/>
    </source>
</evidence>
<organism evidence="2 3">
    <name type="scientific">Austropuccinia psidii MF-1</name>
    <dbReference type="NCBI Taxonomy" id="1389203"/>
    <lineage>
        <taxon>Eukaryota</taxon>
        <taxon>Fungi</taxon>
        <taxon>Dikarya</taxon>
        <taxon>Basidiomycota</taxon>
        <taxon>Pucciniomycotina</taxon>
        <taxon>Pucciniomycetes</taxon>
        <taxon>Pucciniales</taxon>
        <taxon>Sphaerophragmiaceae</taxon>
        <taxon>Austropuccinia</taxon>
    </lineage>
</organism>
<gene>
    <name evidence="2" type="ORF">O181_008768</name>
</gene>
<feature type="compositionally biased region" description="Acidic residues" evidence="1">
    <location>
        <begin position="95"/>
        <end position="107"/>
    </location>
</feature>
<feature type="compositionally biased region" description="Basic residues" evidence="1">
    <location>
        <begin position="124"/>
        <end position="135"/>
    </location>
</feature>
<comment type="caution">
    <text evidence="2">The sequence shown here is derived from an EMBL/GenBank/DDBJ whole genome shotgun (WGS) entry which is preliminary data.</text>
</comment>
<name>A0A9Q3BPS2_9BASI</name>
<evidence type="ECO:0008006" key="4">
    <source>
        <dbReference type="Google" id="ProtNLM"/>
    </source>
</evidence>
<protein>
    <recommendedName>
        <fullName evidence="4">No apical meristem-associated C-terminal domain-containing protein</fullName>
    </recommendedName>
</protein>
<proteinExistence type="predicted"/>
<evidence type="ECO:0000256" key="1">
    <source>
        <dbReference type="SAM" id="MobiDB-lite"/>
    </source>
</evidence>
<feature type="compositionally biased region" description="Basic and acidic residues" evidence="1">
    <location>
        <begin position="74"/>
        <end position="88"/>
    </location>
</feature>
<feature type="region of interest" description="Disordered" evidence="1">
    <location>
        <begin position="54"/>
        <end position="151"/>
    </location>
</feature>
<feature type="compositionally biased region" description="Polar residues" evidence="1">
    <location>
        <begin position="61"/>
        <end position="73"/>
    </location>
</feature>
<sequence>MRRKEDCLVDELRIHLALLRIWDSSSISEDVRRRRARKKSQVNTSDNISLALSAKLLRKPTSMQTSDGTNSQAKETESLKDTLNHLRPIEAQITNDDDSNTESDNESQIESSMSDKASSPTASHVKKRKTHHQGTHHSQGPSKKKAKKSQRSVIETIAKSFILKQEFMIQQLEYQKWRAQRDDEFRLNEIKNKKELELRNDRSNAVSEWLKQGQSFDSIEKLLKITFKC</sequence>
<dbReference type="AlphaFoldDB" id="A0A9Q3BPS2"/>
<evidence type="ECO:0000313" key="2">
    <source>
        <dbReference type="EMBL" id="MBW0469053.1"/>
    </source>
</evidence>
<feature type="compositionally biased region" description="Polar residues" evidence="1">
    <location>
        <begin position="108"/>
        <end position="122"/>
    </location>
</feature>
<dbReference type="EMBL" id="AVOT02002063">
    <property type="protein sequence ID" value="MBW0469053.1"/>
    <property type="molecule type" value="Genomic_DNA"/>
</dbReference>
<reference evidence="2" key="1">
    <citation type="submission" date="2021-03" db="EMBL/GenBank/DDBJ databases">
        <title>Draft genome sequence of rust myrtle Austropuccinia psidii MF-1, a brazilian biotype.</title>
        <authorList>
            <person name="Quecine M.C."/>
            <person name="Pachon D.M.R."/>
            <person name="Bonatelli M.L."/>
            <person name="Correr F.H."/>
            <person name="Franceschini L.M."/>
            <person name="Leite T.F."/>
            <person name="Margarido G.R.A."/>
            <person name="Almeida C.A."/>
            <person name="Ferrarezi J.A."/>
            <person name="Labate C.A."/>
        </authorList>
    </citation>
    <scope>NUCLEOTIDE SEQUENCE</scope>
    <source>
        <strain evidence="2">MF-1</strain>
    </source>
</reference>
<keyword evidence="3" id="KW-1185">Reference proteome</keyword>